<feature type="transmembrane region" description="Helical" evidence="1">
    <location>
        <begin position="170"/>
        <end position="193"/>
    </location>
</feature>
<dbReference type="EMBL" id="LSSM01005674">
    <property type="protein sequence ID" value="OMJ12211.1"/>
    <property type="molecule type" value="Genomic_DNA"/>
</dbReference>
<keyword evidence="1" id="KW-0472">Membrane</keyword>
<sequence length="215" mass="25162">MLPKPSNKLSKLLGDDFSSKDLPSINKLDEKLDLYEFLSNEGDYHSNSSQIHHIDSQNSFQPDFIRSNQNFSQKFPYPYRKAFLIESSSTPKNTGNSWFRKNSFCLPIDIKYTLLWISTLSFKALLSLPFLSLYPPFPFASKDTPILLRYVAEFFIPSDKLLLVYSMCWYLEWFIISPLWIIFIILLLVISFYDTRDPLTINPVNTRNLEYQLAL</sequence>
<accession>A0A1R1XC56</accession>
<keyword evidence="4" id="KW-1185">Reference proteome</keyword>
<gene>
    <name evidence="3" type="ORF">AYI69_g4624</name>
    <name evidence="2" type="ORF">AYI69_g9501</name>
</gene>
<feature type="transmembrane region" description="Helical" evidence="1">
    <location>
        <begin position="114"/>
        <end position="134"/>
    </location>
</feature>
<dbReference type="AlphaFoldDB" id="A0A1R1XC56"/>
<organism evidence="2 4">
    <name type="scientific">Smittium culicis</name>
    <dbReference type="NCBI Taxonomy" id="133412"/>
    <lineage>
        <taxon>Eukaryota</taxon>
        <taxon>Fungi</taxon>
        <taxon>Fungi incertae sedis</taxon>
        <taxon>Zoopagomycota</taxon>
        <taxon>Kickxellomycotina</taxon>
        <taxon>Harpellomycetes</taxon>
        <taxon>Harpellales</taxon>
        <taxon>Legeriomycetaceae</taxon>
        <taxon>Smittium</taxon>
    </lineage>
</organism>
<evidence type="ECO:0000313" key="3">
    <source>
        <dbReference type="EMBL" id="OMJ24472.1"/>
    </source>
</evidence>
<comment type="caution">
    <text evidence="2">The sequence shown here is derived from an EMBL/GenBank/DDBJ whole genome shotgun (WGS) entry which is preliminary data.</text>
</comment>
<proteinExistence type="predicted"/>
<evidence type="ECO:0000256" key="1">
    <source>
        <dbReference type="SAM" id="Phobius"/>
    </source>
</evidence>
<evidence type="ECO:0000313" key="4">
    <source>
        <dbReference type="Proteomes" id="UP000187429"/>
    </source>
</evidence>
<keyword evidence="1" id="KW-0812">Transmembrane</keyword>
<keyword evidence="1" id="KW-1133">Transmembrane helix</keyword>
<reference evidence="2" key="2">
    <citation type="submission" date="2017-01" db="EMBL/GenBank/DDBJ databases">
        <authorList>
            <person name="Mah S.A."/>
            <person name="Swanson W.J."/>
            <person name="Moy G.W."/>
            <person name="Vacquier V.D."/>
        </authorList>
    </citation>
    <scope>NUCLEOTIDE SEQUENCE [LARGE SCALE GENOMIC DNA]</scope>
    <source>
        <strain evidence="2">ID-206-W2</strain>
    </source>
</reference>
<evidence type="ECO:0000313" key="2">
    <source>
        <dbReference type="EMBL" id="OMJ12211.1"/>
    </source>
</evidence>
<dbReference type="EMBL" id="LSSM01001819">
    <property type="protein sequence ID" value="OMJ24472.1"/>
    <property type="molecule type" value="Genomic_DNA"/>
</dbReference>
<dbReference type="Proteomes" id="UP000187429">
    <property type="component" value="Unassembled WGS sequence"/>
</dbReference>
<name>A0A1R1XC56_9FUNG</name>
<reference evidence="4" key="1">
    <citation type="submission" date="2017-01" db="EMBL/GenBank/DDBJ databases">
        <authorList>
            <person name="Wang Y."/>
            <person name="White M."/>
            <person name="Kvist S."/>
            <person name="Moncalvo J.-M."/>
        </authorList>
    </citation>
    <scope>NUCLEOTIDE SEQUENCE [LARGE SCALE GENOMIC DNA]</scope>
    <source>
        <strain evidence="4">ID-206-W2</strain>
    </source>
</reference>
<protein>
    <submittedName>
        <fullName evidence="2">Uncharacterized protein</fullName>
    </submittedName>
</protein>